<accession>A0A2P2DIN7</accession>
<evidence type="ECO:0000313" key="1">
    <source>
        <dbReference type="EMBL" id="GBF44464.1"/>
    </source>
</evidence>
<name>A0A2P2DIN7_9LEPT</name>
<protein>
    <submittedName>
        <fullName evidence="1">Histidinol dehydrogenase</fullName>
    </submittedName>
</protein>
<gene>
    <name evidence="1" type="primary">hisD</name>
    <name evidence="1" type="ORF">LPTSP2_37670</name>
</gene>
<dbReference type="EMBL" id="BFAZ01000013">
    <property type="protein sequence ID" value="GBF44464.1"/>
    <property type="molecule type" value="Genomic_DNA"/>
</dbReference>
<dbReference type="RefSeq" id="WP_108961433.1">
    <property type="nucleotide sequence ID" value="NZ_BFAZ01000013.1"/>
</dbReference>
<dbReference type="OrthoDB" id="333361at2"/>
<proteinExistence type="predicted"/>
<dbReference type="AlphaFoldDB" id="A0A2P2DIN7"/>
<reference evidence="2" key="1">
    <citation type="journal article" date="2019" name="Microbiol. Immunol.">
        <title>Molecular and phenotypic characterization of Leptospira johnsonii sp. nov., Leptospira ellinghausenii sp. nov. and Leptospira ryugenii sp. nov. isolated from soil and water in Japan.</title>
        <authorList>
            <person name="Masuzawa T."/>
            <person name="Saito M."/>
            <person name="Nakao R."/>
            <person name="Nikaido Y."/>
            <person name="Matsumoto M."/>
            <person name="Ogawa M."/>
            <person name="Yokoyama M."/>
            <person name="Hidaka Y."/>
            <person name="Tomita J."/>
            <person name="Sakakibara K."/>
            <person name="Suzuki K."/>
            <person name="Yasuda S."/>
            <person name="Sato H."/>
            <person name="Yamaguchi M."/>
            <person name="Yoshida S.I."/>
            <person name="Koizumi N."/>
            <person name="Kawamura Y."/>
        </authorList>
    </citation>
    <scope>NUCLEOTIDE SEQUENCE [LARGE SCALE GENOMIC DNA]</scope>
    <source>
        <strain evidence="2">E18</strain>
    </source>
</reference>
<evidence type="ECO:0000313" key="2">
    <source>
        <dbReference type="Proteomes" id="UP000245206"/>
    </source>
</evidence>
<dbReference type="Proteomes" id="UP000245206">
    <property type="component" value="Unassembled WGS sequence"/>
</dbReference>
<organism evidence="1 2">
    <name type="scientific">Leptospira ellinghausenii</name>
    <dbReference type="NCBI Taxonomy" id="1917822"/>
    <lineage>
        <taxon>Bacteria</taxon>
        <taxon>Pseudomonadati</taxon>
        <taxon>Spirochaetota</taxon>
        <taxon>Spirochaetia</taxon>
        <taxon>Leptospirales</taxon>
        <taxon>Leptospiraceae</taxon>
        <taxon>Leptospira</taxon>
    </lineage>
</organism>
<comment type="caution">
    <text evidence="1">The sequence shown here is derived from an EMBL/GenBank/DDBJ whole genome shotgun (WGS) entry which is preliminary data.</text>
</comment>
<sequence length="73" mass="8701">MIKLKRQSDNDQFISTTDVELFYQNPELIPQCLHCKKIVAYYEKEGSWIEFACHGNILRFYIEESLVSRVEEL</sequence>
<keyword evidence="2" id="KW-1185">Reference proteome</keyword>